<sequence length="215" mass="25374">MITNDYRNTEYCPMLENVGDKKKALEEKIRSAHPRQKIMYNKVHNRNTIFNKEFCSIYNCKCAYCGVSMDILPASLFEVDHFVAESLFDDKEEAGKVENLVLSCYQCNRNKKEFEITGEYIEKLNTDDGKIANIFFRDEKYYIRIKEDYIEDETINGFYNQLQLVHQTRRLDYLLINMQGLHKKLEGTVQGGRLAEAILTMQRKRNKFVENECVM</sequence>
<dbReference type="EMBL" id="FOIL01000035">
    <property type="protein sequence ID" value="SET71765.1"/>
    <property type="molecule type" value="Genomic_DNA"/>
</dbReference>
<dbReference type="InterPro" id="IPR002711">
    <property type="entry name" value="HNH"/>
</dbReference>
<dbReference type="InterPro" id="IPR003615">
    <property type="entry name" value="HNH_nuc"/>
</dbReference>
<keyword evidence="3" id="KW-1185">Reference proteome</keyword>
<dbReference type="GO" id="GO:0008270">
    <property type="term" value="F:zinc ion binding"/>
    <property type="evidence" value="ECO:0007669"/>
    <property type="project" value="InterPro"/>
</dbReference>
<organism evidence="2 3">
    <name type="scientific">[Clostridium] aminophilum</name>
    <dbReference type="NCBI Taxonomy" id="1526"/>
    <lineage>
        <taxon>Bacteria</taxon>
        <taxon>Bacillati</taxon>
        <taxon>Bacillota</taxon>
        <taxon>Clostridia</taxon>
        <taxon>Lachnospirales</taxon>
        <taxon>Lachnospiraceae</taxon>
    </lineage>
</organism>
<reference evidence="2 3" key="1">
    <citation type="submission" date="2016-10" db="EMBL/GenBank/DDBJ databases">
        <authorList>
            <person name="de Groot N.N."/>
        </authorList>
    </citation>
    <scope>NUCLEOTIDE SEQUENCE [LARGE SCALE GENOMIC DNA]</scope>
    <source>
        <strain evidence="2 3">KH1P1</strain>
    </source>
</reference>
<evidence type="ECO:0000259" key="1">
    <source>
        <dbReference type="Pfam" id="PF01844"/>
    </source>
</evidence>
<keyword evidence="2" id="KW-0378">Hydrolase</keyword>
<dbReference type="AlphaFoldDB" id="A0A1I0GND4"/>
<dbReference type="CDD" id="cd00085">
    <property type="entry name" value="HNHc"/>
    <property type="match status" value="1"/>
</dbReference>
<dbReference type="RefSeq" id="WP_083378882.1">
    <property type="nucleotide sequence ID" value="NZ_FOIL01000035.1"/>
</dbReference>
<proteinExistence type="predicted"/>
<keyword evidence="2" id="KW-0540">Nuclease</keyword>
<accession>A0A1I0GND4</accession>
<gene>
    <name evidence="2" type="ORF">SAMN04487771_103531</name>
</gene>
<dbReference type="Proteomes" id="UP000199820">
    <property type="component" value="Unassembled WGS sequence"/>
</dbReference>
<dbReference type="OrthoDB" id="9802901at2"/>
<protein>
    <submittedName>
        <fullName evidence="2">HNH endonuclease</fullName>
    </submittedName>
</protein>
<keyword evidence="2" id="KW-0255">Endonuclease</keyword>
<dbReference type="GO" id="GO:0003676">
    <property type="term" value="F:nucleic acid binding"/>
    <property type="evidence" value="ECO:0007669"/>
    <property type="project" value="InterPro"/>
</dbReference>
<feature type="domain" description="HNH" evidence="1">
    <location>
        <begin position="62"/>
        <end position="112"/>
    </location>
</feature>
<name>A0A1I0GND4_9FIRM</name>
<dbReference type="Pfam" id="PF01844">
    <property type="entry name" value="HNH"/>
    <property type="match status" value="1"/>
</dbReference>
<evidence type="ECO:0000313" key="2">
    <source>
        <dbReference type="EMBL" id="SET71765.1"/>
    </source>
</evidence>
<evidence type="ECO:0000313" key="3">
    <source>
        <dbReference type="Proteomes" id="UP000199820"/>
    </source>
</evidence>
<dbReference type="GO" id="GO:0004519">
    <property type="term" value="F:endonuclease activity"/>
    <property type="evidence" value="ECO:0007669"/>
    <property type="project" value="UniProtKB-KW"/>
</dbReference>
<dbReference type="Gene3D" id="1.10.30.50">
    <property type="match status" value="1"/>
</dbReference>